<name>K6YMB5_9ALTE</name>
<accession>K6YMB5</accession>
<evidence type="ECO:0000313" key="2">
    <source>
        <dbReference type="Proteomes" id="UP000006322"/>
    </source>
</evidence>
<protein>
    <submittedName>
        <fullName evidence="1">Uncharacterized protein</fullName>
    </submittedName>
</protein>
<evidence type="ECO:0000313" key="1">
    <source>
        <dbReference type="EMBL" id="GAC33814.1"/>
    </source>
</evidence>
<reference evidence="2" key="1">
    <citation type="journal article" date="2014" name="Environ. Microbiol.">
        <title>Comparative genomics of the marine bacterial genus Glaciecola reveals the high degree of genomic diversity and genomic characteristic for cold adaptation.</title>
        <authorList>
            <person name="Qin Q.L."/>
            <person name="Xie B.B."/>
            <person name="Yu Y."/>
            <person name="Shu Y.L."/>
            <person name="Rong J.C."/>
            <person name="Zhang Y.J."/>
            <person name="Zhao D.L."/>
            <person name="Chen X.L."/>
            <person name="Zhang X.Y."/>
            <person name="Chen B."/>
            <person name="Zhou B.C."/>
            <person name="Zhang Y.Z."/>
        </authorList>
    </citation>
    <scope>NUCLEOTIDE SEQUENCE [LARGE SCALE GENOMIC DNA]</scope>
    <source>
        <strain evidence="2">LMG 21857</strain>
    </source>
</reference>
<gene>
    <name evidence="1" type="ORF">GPLA_2921</name>
</gene>
<keyword evidence="2" id="KW-1185">Reference proteome</keyword>
<dbReference type="AlphaFoldDB" id="K6YMB5"/>
<proteinExistence type="predicted"/>
<organism evidence="1 2">
    <name type="scientific">Paraglaciecola polaris LMG 21857</name>
    <dbReference type="NCBI Taxonomy" id="1129793"/>
    <lineage>
        <taxon>Bacteria</taxon>
        <taxon>Pseudomonadati</taxon>
        <taxon>Pseudomonadota</taxon>
        <taxon>Gammaproteobacteria</taxon>
        <taxon>Alteromonadales</taxon>
        <taxon>Alteromonadaceae</taxon>
        <taxon>Paraglaciecola</taxon>
    </lineage>
</organism>
<dbReference type="Proteomes" id="UP000006322">
    <property type="component" value="Unassembled WGS sequence"/>
</dbReference>
<dbReference type="STRING" id="1129793.GPLA_2921"/>
<sequence>MHRPRRQIYSTGQNALVVLSFFTATLQQSFKRLANDVVKPGGICWG</sequence>
<dbReference type="EMBL" id="BAER01000074">
    <property type="protein sequence ID" value="GAC33814.1"/>
    <property type="molecule type" value="Genomic_DNA"/>
</dbReference>
<comment type="caution">
    <text evidence="1">The sequence shown here is derived from an EMBL/GenBank/DDBJ whole genome shotgun (WGS) entry which is preliminary data.</text>
</comment>